<organism evidence="3 4">
    <name type="scientific">Akanthomyces lecanii RCEF 1005</name>
    <dbReference type="NCBI Taxonomy" id="1081108"/>
    <lineage>
        <taxon>Eukaryota</taxon>
        <taxon>Fungi</taxon>
        <taxon>Dikarya</taxon>
        <taxon>Ascomycota</taxon>
        <taxon>Pezizomycotina</taxon>
        <taxon>Sordariomycetes</taxon>
        <taxon>Hypocreomycetidae</taxon>
        <taxon>Hypocreales</taxon>
        <taxon>Cordycipitaceae</taxon>
        <taxon>Akanthomyces</taxon>
        <taxon>Cordyceps confragosa</taxon>
    </lineage>
</organism>
<accession>A0A168HJF2</accession>
<feature type="domain" description="Beta-lactamase-related" evidence="2">
    <location>
        <begin position="21"/>
        <end position="347"/>
    </location>
</feature>
<dbReference type="STRING" id="1081108.A0A168HJF2"/>
<evidence type="ECO:0000313" key="4">
    <source>
        <dbReference type="Proteomes" id="UP000076881"/>
    </source>
</evidence>
<dbReference type="Proteomes" id="UP000076881">
    <property type="component" value="Unassembled WGS sequence"/>
</dbReference>
<evidence type="ECO:0000256" key="1">
    <source>
        <dbReference type="ARBA" id="ARBA00038215"/>
    </source>
</evidence>
<dbReference type="SUPFAM" id="SSF56601">
    <property type="entry name" value="beta-lactamase/transpeptidase-like"/>
    <property type="match status" value="1"/>
</dbReference>
<dbReference type="AlphaFoldDB" id="A0A168HJF2"/>
<comment type="caution">
    <text evidence="3">The sequence shown here is derived from an EMBL/GenBank/DDBJ whole genome shotgun (WGS) entry which is preliminary data.</text>
</comment>
<name>A0A168HJF2_CORDF</name>
<dbReference type="InterPro" id="IPR050491">
    <property type="entry name" value="AmpC-like"/>
</dbReference>
<dbReference type="PANTHER" id="PTHR46825">
    <property type="entry name" value="D-ALANYL-D-ALANINE-CARBOXYPEPTIDASE/ENDOPEPTIDASE AMPH"/>
    <property type="match status" value="1"/>
</dbReference>
<keyword evidence="4" id="KW-1185">Reference proteome</keyword>
<evidence type="ECO:0000313" key="3">
    <source>
        <dbReference type="EMBL" id="OAA77856.1"/>
    </source>
</evidence>
<dbReference type="InterPro" id="IPR001466">
    <property type="entry name" value="Beta-lactam-related"/>
</dbReference>
<comment type="similarity">
    <text evidence="1">Belongs to the peptidase S12 family.</text>
</comment>
<protein>
    <submittedName>
        <fullName evidence="3">Beta-lactamase/transpeptidase-like protein</fullName>
    </submittedName>
</protein>
<dbReference type="OrthoDB" id="10250282at2759"/>
<dbReference type="PANTHER" id="PTHR46825:SF7">
    <property type="entry name" value="D-ALANYL-D-ALANINE CARBOXYPEPTIDASE"/>
    <property type="match status" value="1"/>
</dbReference>
<reference evidence="3 4" key="1">
    <citation type="journal article" date="2016" name="Genome Biol. Evol.">
        <title>Divergent and convergent evolution of fungal pathogenicity.</title>
        <authorList>
            <person name="Shang Y."/>
            <person name="Xiao G."/>
            <person name="Zheng P."/>
            <person name="Cen K."/>
            <person name="Zhan S."/>
            <person name="Wang C."/>
        </authorList>
    </citation>
    <scope>NUCLEOTIDE SEQUENCE [LARGE SCALE GENOMIC DNA]</scope>
    <source>
        <strain evidence="3 4">RCEF 1005</strain>
    </source>
</reference>
<dbReference type="Gene3D" id="3.40.710.10">
    <property type="entry name" value="DD-peptidase/beta-lactamase superfamily"/>
    <property type="match status" value="1"/>
</dbReference>
<dbReference type="Pfam" id="PF00144">
    <property type="entry name" value="Beta-lactamase"/>
    <property type="match status" value="1"/>
</dbReference>
<dbReference type="InterPro" id="IPR012338">
    <property type="entry name" value="Beta-lactam/transpept-like"/>
</dbReference>
<gene>
    <name evidence="3" type="ORF">LEL_04679</name>
</gene>
<proteinExistence type="inferred from homology"/>
<dbReference type="EMBL" id="AZHF01000003">
    <property type="protein sequence ID" value="OAA77856.1"/>
    <property type="molecule type" value="Genomic_DNA"/>
</dbReference>
<evidence type="ECO:0000259" key="2">
    <source>
        <dbReference type="Pfam" id="PF00144"/>
    </source>
</evidence>
<sequence>MGDTSGNHETDCIAKLQAILTESIAAGVPGLSAAIATADGHWNLTAGSVDGVAPVEPSHIFGIGSITKVFVAVVVFQLIEEGKLHLSDTVGKVLSPGLYRDIDNAASATVELLLSHHAGIDSWEDDPVWIREGRGDKLDPAHAWGKAEPLEYIRRPRKTAPNPGEYGYANTNYTLLGLIIEKVTGNTAEREMRRRILGPLGMKHTFLEGFEPGANDVRVAPRRFHWATDNFREDAGVPPAFTEHGQLIDCTGANLSVEWTAGGMVSSASDLVKFAIALRGGTLLHPASMALLTAWTPITKNEDMGRGIFRRKDGANEAWIGHFGSVLGFTGALWWKEKGDAVIAVIGNVGTVHCGKVPSSAAHVVVNTDMLELVTKLSVVCNERLGARRI</sequence>